<organism evidence="1 2">
    <name type="scientific">Brevundimonas phage vB_BpoS-Marchewka</name>
    <dbReference type="NCBI Taxonomy" id="2948604"/>
    <lineage>
        <taxon>Viruses</taxon>
        <taxon>Duplodnaviria</taxon>
        <taxon>Heunggongvirae</taxon>
        <taxon>Uroviricota</taxon>
        <taxon>Caudoviricetes</taxon>
        <taxon>Jeanschmidtviridae</taxon>
        <taxon>Marchewkavirus</taxon>
        <taxon>Marchewkavirus marchewka</taxon>
    </lineage>
</organism>
<proteinExistence type="predicted"/>
<sequence>MALPGTPEQRLARARLLNYMTDDSLDGYPIDNNMRFQAQMFSLDYGWVNLWGLGGEYRADDAARLVPVCEEFAQARGVRTRIIELVPSLYRIFEPE</sequence>
<reference evidence="1" key="1">
    <citation type="submission" date="2022-04" db="EMBL/GenBank/DDBJ databases">
        <authorList>
            <person name="Friedrich I."/>
            <person name="Schneider D."/>
            <person name="Poehlein A."/>
            <person name="Hertel R."/>
            <person name="Daniel R."/>
        </authorList>
    </citation>
    <scope>NUCLEOTIDE SEQUENCE</scope>
</reference>
<dbReference type="Proteomes" id="UP001056634">
    <property type="component" value="Segment"/>
</dbReference>
<name>A0A9E7N5T5_9CAUD</name>
<protein>
    <submittedName>
        <fullName evidence="1">Uncharacterized protein</fullName>
    </submittedName>
</protein>
<dbReference type="EMBL" id="ON529851">
    <property type="protein sequence ID" value="UTC28977.1"/>
    <property type="molecule type" value="Genomic_DNA"/>
</dbReference>
<evidence type="ECO:0000313" key="2">
    <source>
        <dbReference type="Proteomes" id="UP001056634"/>
    </source>
</evidence>
<gene>
    <name evidence="1" type="ORF">MARCHEWKA_04650</name>
</gene>
<accession>A0A9E7N5T5</accession>
<evidence type="ECO:0000313" key="1">
    <source>
        <dbReference type="EMBL" id="UTC28977.1"/>
    </source>
</evidence>
<keyword evidence="2" id="KW-1185">Reference proteome</keyword>